<dbReference type="PANTHER" id="PTHR21666">
    <property type="entry name" value="PEPTIDASE-RELATED"/>
    <property type="match status" value="1"/>
</dbReference>
<name>A0A7G5IKK3_9SPHN</name>
<dbReference type="KEGG" id="sand:H3309_05325"/>
<keyword evidence="5" id="KW-1185">Reference proteome</keyword>
<evidence type="ECO:0000256" key="1">
    <source>
        <dbReference type="ARBA" id="ARBA00022729"/>
    </source>
</evidence>
<dbReference type="InterPro" id="IPR016047">
    <property type="entry name" value="M23ase_b-sheet_dom"/>
</dbReference>
<dbReference type="PANTHER" id="PTHR21666:SF289">
    <property type="entry name" value="L-ALA--D-GLU ENDOPEPTIDASE"/>
    <property type="match status" value="1"/>
</dbReference>
<keyword evidence="1" id="KW-0732">Signal</keyword>
<dbReference type="Gene3D" id="2.70.70.10">
    <property type="entry name" value="Glucose Permease (Domain IIA)"/>
    <property type="match status" value="1"/>
</dbReference>
<evidence type="ECO:0000259" key="3">
    <source>
        <dbReference type="Pfam" id="PF19353"/>
    </source>
</evidence>
<dbReference type="FunFam" id="2.70.70.10:FF:000006">
    <property type="entry name" value="M23 family peptidase"/>
    <property type="match status" value="1"/>
</dbReference>
<gene>
    <name evidence="4" type="ORF">H3309_05325</name>
</gene>
<dbReference type="InterPro" id="IPR045974">
    <property type="entry name" value="DUF5930"/>
</dbReference>
<evidence type="ECO:0000259" key="2">
    <source>
        <dbReference type="Pfam" id="PF01551"/>
    </source>
</evidence>
<sequence>MDMPNRGAWKRADEWLSRILPERRIILHSASKTRDIRVGSGTQAMAMTMTALVAGWMSLSTATMVAPSPKDAELAAMQAQIAAMKADTAALQGTVATTAERIEARQQFLAGLLTGKTRPDALANMLPRLGRGKTAIDPSQAGVLKPFAELEAAQLAFVDKAAATAETRLRDAEALLARLGLNADRFVAQSSFAARGRLGMGGPYVPATGGADPRFADLFVNWQRVSQLEDAMTALPSFMPVASFSYTSGFGFRYDPFHGGAANHQGVDMAGAHGEPIRASAGGTVVRAGWFGAYGNTIDIDHGRGIMTRYAHLSRIRAQVGDRVNVGETIGAMGSTGRSTGTHLHFEVHVDGRQVNPRPFLDATGFVLAMQQSRVGPQLADAQ</sequence>
<feature type="domain" description="DUF5930" evidence="3">
    <location>
        <begin position="10"/>
        <end position="66"/>
    </location>
</feature>
<evidence type="ECO:0000313" key="5">
    <source>
        <dbReference type="Proteomes" id="UP000515292"/>
    </source>
</evidence>
<dbReference type="Pfam" id="PF01551">
    <property type="entry name" value="Peptidase_M23"/>
    <property type="match status" value="1"/>
</dbReference>
<dbReference type="AlphaFoldDB" id="A0A7G5IKK3"/>
<accession>A0A7G5IKK3</accession>
<dbReference type="SUPFAM" id="SSF51261">
    <property type="entry name" value="Duplicated hybrid motif"/>
    <property type="match status" value="1"/>
</dbReference>
<dbReference type="Proteomes" id="UP000515292">
    <property type="component" value="Chromosome"/>
</dbReference>
<reference evidence="4 5" key="1">
    <citation type="submission" date="2020-07" db="EMBL/GenBank/DDBJ databases">
        <title>Complete genome sequence for Sandaracinobacter sp. M6.</title>
        <authorList>
            <person name="Tang Y."/>
            <person name="Liu Q."/>
            <person name="Guo Z."/>
            <person name="Lei P."/>
            <person name="Huang B."/>
        </authorList>
    </citation>
    <scope>NUCLEOTIDE SEQUENCE [LARGE SCALE GENOMIC DNA]</scope>
    <source>
        <strain evidence="4 5">M6</strain>
    </source>
</reference>
<protein>
    <submittedName>
        <fullName evidence="4">M23 family metallopeptidase</fullName>
    </submittedName>
</protein>
<dbReference type="InterPro" id="IPR050570">
    <property type="entry name" value="Cell_wall_metabolism_enzyme"/>
</dbReference>
<feature type="domain" description="M23ase beta-sheet core" evidence="2">
    <location>
        <begin position="263"/>
        <end position="357"/>
    </location>
</feature>
<dbReference type="CDD" id="cd12797">
    <property type="entry name" value="M23_peptidase"/>
    <property type="match status" value="1"/>
</dbReference>
<organism evidence="4 5">
    <name type="scientific">Sandaracinobacteroides saxicola</name>
    <dbReference type="NCBI Taxonomy" id="2759707"/>
    <lineage>
        <taxon>Bacteria</taxon>
        <taxon>Pseudomonadati</taxon>
        <taxon>Pseudomonadota</taxon>
        <taxon>Alphaproteobacteria</taxon>
        <taxon>Sphingomonadales</taxon>
        <taxon>Sphingosinicellaceae</taxon>
        <taxon>Sandaracinobacteroides</taxon>
    </lineage>
</organism>
<dbReference type="InterPro" id="IPR011055">
    <property type="entry name" value="Dup_hybrid_motif"/>
</dbReference>
<dbReference type="EMBL" id="CP059851">
    <property type="protein sequence ID" value="QMW23895.1"/>
    <property type="molecule type" value="Genomic_DNA"/>
</dbReference>
<evidence type="ECO:0000313" key="4">
    <source>
        <dbReference type="EMBL" id="QMW23895.1"/>
    </source>
</evidence>
<proteinExistence type="predicted"/>
<dbReference type="Pfam" id="PF19353">
    <property type="entry name" value="DUF5930"/>
    <property type="match status" value="1"/>
</dbReference>
<dbReference type="GO" id="GO:0004222">
    <property type="term" value="F:metalloendopeptidase activity"/>
    <property type="evidence" value="ECO:0007669"/>
    <property type="project" value="TreeGrafter"/>
</dbReference>